<dbReference type="InterPro" id="IPR022516">
    <property type="entry name" value="CHP03798_Ocin"/>
</dbReference>
<proteinExistence type="predicted"/>
<name>A0A8T7M2G4_9CHLR</name>
<dbReference type="AlphaFoldDB" id="A0A8T7M2G4"/>
<dbReference type="Pfam" id="PF07862">
    <property type="entry name" value="Nif11"/>
    <property type="match status" value="1"/>
</dbReference>
<dbReference type="NCBIfam" id="TIGR03798">
    <property type="entry name" value="leader_Nif11"/>
    <property type="match status" value="1"/>
</dbReference>
<evidence type="ECO:0000313" key="3">
    <source>
        <dbReference type="EMBL" id="WJW65998.1"/>
    </source>
</evidence>
<feature type="domain" description="Nif11" evidence="1">
    <location>
        <begin position="1"/>
        <end position="50"/>
    </location>
</feature>
<accession>A0A8T7M2G4</accession>
<evidence type="ECO:0000259" key="1">
    <source>
        <dbReference type="Pfam" id="PF07862"/>
    </source>
</evidence>
<dbReference type="RefSeq" id="WP_341467884.1">
    <property type="nucleotide sequence ID" value="NZ_CP128399.1"/>
</dbReference>
<dbReference type="EMBL" id="CP128399">
    <property type="protein sequence ID" value="WJW65998.1"/>
    <property type="molecule type" value="Genomic_DNA"/>
</dbReference>
<evidence type="ECO:0000313" key="4">
    <source>
        <dbReference type="Proteomes" id="UP000521676"/>
    </source>
</evidence>
<organism evidence="2 4">
    <name type="scientific">Candidatus Chlorohelix allophototropha</name>
    <dbReference type="NCBI Taxonomy" id="3003348"/>
    <lineage>
        <taxon>Bacteria</taxon>
        <taxon>Bacillati</taxon>
        <taxon>Chloroflexota</taxon>
        <taxon>Chloroflexia</taxon>
        <taxon>Candidatus Chloroheliales</taxon>
        <taxon>Candidatus Chloroheliaceae</taxon>
        <taxon>Candidatus Chlorohelix</taxon>
    </lineage>
</organism>
<dbReference type="InterPro" id="IPR012903">
    <property type="entry name" value="Nif11"/>
</dbReference>
<sequence length="105" mass="11647">MSKINASTFIQKMNSDVTLQHKLEKLGNMDIESLVNFAAQQGYVFSAQDWKEAVESSYSELDESSLEQVAGGLNPQPLPPGYLAHYLKWTNPLSARGIIIVSGRF</sequence>
<reference evidence="2 4" key="1">
    <citation type="submission" date="2020-06" db="EMBL/GenBank/DDBJ databases">
        <title>Anoxygenic phototrophic Chloroflexota member uses a Type I reaction center.</title>
        <authorList>
            <person name="Tsuji J.M."/>
            <person name="Shaw N.A."/>
            <person name="Nagashima S."/>
            <person name="Venkiteswaran J."/>
            <person name="Schiff S.L."/>
            <person name="Hanada S."/>
            <person name="Tank M."/>
            <person name="Neufeld J.D."/>
        </authorList>
    </citation>
    <scope>NUCLEOTIDE SEQUENCE [LARGE SCALE GENOMIC DNA]</scope>
    <source>
        <strain evidence="2">L227-S17</strain>
    </source>
</reference>
<reference evidence="3" key="2">
    <citation type="journal article" date="2024" name="Nature">
        <title>Anoxygenic phototroph of the Chloroflexota uses a type I reaction centre.</title>
        <authorList>
            <person name="Tsuji J.M."/>
            <person name="Shaw N.A."/>
            <person name="Nagashima S."/>
            <person name="Venkiteswaran J.J."/>
            <person name="Schiff S.L."/>
            <person name="Watanabe T."/>
            <person name="Fukui M."/>
            <person name="Hanada S."/>
            <person name="Tank M."/>
            <person name="Neufeld J.D."/>
        </authorList>
    </citation>
    <scope>NUCLEOTIDE SEQUENCE</scope>
    <source>
        <strain evidence="3">L227-S17</strain>
    </source>
</reference>
<evidence type="ECO:0000313" key="2">
    <source>
        <dbReference type="EMBL" id="NWJ46629.1"/>
    </source>
</evidence>
<dbReference type="Proteomes" id="UP001431572">
    <property type="component" value="Chromosome 1"/>
</dbReference>
<protein>
    <submittedName>
        <fullName evidence="3">Nif11-like leader peptide family RiPP</fullName>
    </submittedName>
    <submittedName>
        <fullName evidence="2">Nif11-like leader peptide family natural product</fullName>
    </submittedName>
</protein>
<evidence type="ECO:0000313" key="5">
    <source>
        <dbReference type="Proteomes" id="UP001431572"/>
    </source>
</evidence>
<gene>
    <name evidence="2" type="ORF">HXX08_12175</name>
    <name evidence="3" type="ORF">OZ401_001779</name>
</gene>
<dbReference type="EMBL" id="JACATZ010000001">
    <property type="protein sequence ID" value="NWJ46629.1"/>
    <property type="molecule type" value="Genomic_DNA"/>
</dbReference>
<dbReference type="Proteomes" id="UP000521676">
    <property type="component" value="Unassembled WGS sequence"/>
</dbReference>
<keyword evidence="5" id="KW-1185">Reference proteome</keyword>